<protein>
    <recommendedName>
        <fullName evidence="4">DUF3253 domain-containing protein</fullName>
    </recommendedName>
</protein>
<dbReference type="Proteomes" id="UP000315730">
    <property type="component" value="Unassembled WGS sequence"/>
</dbReference>
<accession>A0A4Y4D2F7</accession>
<dbReference type="STRING" id="1272.GCA_900014985_00114"/>
<dbReference type="AlphaFoldDB" id="A0A4Y4D2F7"/>
<dbReference type="SUPFAM" id="SSF46785">
    <property type="entry name" value="Winged helix' DNA-binding domain"/>
    <property type="match status" value="1"/>
</dbReference>
<reference evidence="2 3" key="1">
    <citation type="submission" date="2019-06" db="EMBL/GenBank/DDBJ databases">
        <title>Whole genome shotgun sequence of Kocuria varians NBRC 15358.</title>
        <authorList>
            <person name="Hosoyama A."/>
            <person name="Uohara A."/>
            <person name="Ohji S."/>
            <person name="Ichikawa N."/>
        </authorList>
    </citation>
    <scope>NUCLEOTIDE SEQUENCE [LARGE SCALE GENOMIC DNA]</scope>
    <source>
        <strain evidence="2 3">NBRC 15358</strain>
    </source>
</reference>
<feature type="region of interest" description="Disordered" evidence="1">
    <location>
        <begin position="148"/>
        <end position="171"/>
    </location>
</feature>
<keyword evidence="3" id="KW-1185">Reference proteome</keyword>
<proteinExistence type="predicted"/>
<comment type="caution">
    <text evidence="2">The sequence shown here is derived from an EMBL/GenBank/DDBJ whole genome shotgun (WGS) entry which is preliminary data.</text>
</comment>
<dbReference type="InterPro" id="IPR036388">
    <property type="entry name" value="WH-like_DNA-bd_sf"/>
</dbReference>
<dbReference type="Pfam" id="PF11625">
    <property type="entry name" value="DUF3253"/>
    <property type="match status" value="1"/>
</dbReference>
<dbReference type="OrthoDB" id="34459at2"/>
<evidence type="ECO:0000313" key="2">
    <source>
        <dbReference type="EMBL" id="GEC97924.1"/>
    </source>
</evidence>
<evidence type="ECO:0000256" key="1">
    <source>
        <dbReference type="SAM" id="MobiDB-lite"/>
    </source>
</evidence>
<dbReference type="InterPro" id="IPR021660">
    <property type="entry name" value="DUF3253"/>
</dbReference>
<sequence length="171" mass="18606">MTEHAMTEHTPDGHHVVVNGRKWRATDPGIPETLRAELVKELMSARRAVKSRDSAARERVQDAKVALGERGEPWWETPSEDGLRAREAATIRALLRHRGGSTICPSDVARCLGGEEWRELMPQVREVAGELARTGETTVTHKGEAVDLATARGPVRLAPGPKLAGGPEQGD</sequence>
<organism evidence="2 3">
    <name type="scientific">Kocuria varians</name>
    <name type="common">Micrococcus varians</name>
    <dbReference type="NCBI Taxonomy" id="1272"/>
    <lineage>
        <taxon>Bacteria</taxon>
        <taxon>Bacillati</taxon>
        <taxon>Actinomycetota</taxon>
        <taxon>Actinomycetes</taxon>
        <taxon>Micrococcales</taxon>
        <taxon>Micrococcaceae</taxon>
        <taxon>Kocuria</taxon>
    </lineage>
</organism>
<dbReference type="EMBL" id="BJNW01000001">
    <property type="protein sequence ID" value="GEC97924.1"/>
    <property type="molecule type" value="Genomic_DNA"/>
</dbReference>
<evidence type="ECO:0008006" key="4">
    <source>
        <dbReference type="Google" id="ProtNLM"/>
    </source>
</evidence>
<evidence type="ECO:0000313" key="3">
    <source>
        <dbReference type="Proteomes" id="UP000315730"/>
    </source>
</evidence>
<name>A0A4Y4D2F7_KOCVA</name>
<dbReference type="Gene3D" id="1.10.10.10">
    <property type="entry name" value="Winged helix-like DNA-binding domain superfamily/Winged helix DNA-binding domain"/>
    <property type="match status" value="1"/>
</dbReference>
<gene>
    <name evidence="2" type="ORF">KVA01_00790</name>
</gene>
<dbReference type="InterPro" id="IPR036390">
    <property type="entry name" value="WH_DNA-bd_sf"/>
</dbReference>